<dbReference type="EMBL" id="JAGINS010000001">
    <property type="protein sequence ID" value="MBP2363273.1"/>
    <property type="molecule type" value="Genomic_DNA"/>
</dbReference>
<dbReference type="RefSeq" id="WP_209471188.1">
    <property type="nucleotide sequence ID" value="NZ_BMWJ01000013.1"/>
</dbReference>
<evidence type="ECO:0000256" key="1">
    <source>
        <dbReference type="SAM" id="MobiDB-lite"/>
    </source>
</evidence>
<reference evidence="2 3" key="1">
    <citation type="submission" date="2021-03" db="EMBL/GenBank/DDBJ databases">
        <title>Sequencing the genomes of 1000 actinobacteria strains.</title>
        <authorList>
            <person name="Klenk H.-P."/>
        </authorList>
    </citation>
    <scope>NUCLEOTIDE SEQUENCE [LARGE SCALE GENOMIC DNA]</scope>
    <source>
        <strain evidence="2 3">DSM 40843</strain>
    </source>
</reference>
<organism evidence="2 3">
    <name type="scientific">Streptomyces clavifer</name>
    <dbReference type="NCBI Taxonomy" id="68188"/>
    <lineage>
        <taxon>Bacteria</taxon>
        <taxon>Bacillati</taxon>
        <taxon>Actinomycetota</taxon>
        <taxon>Actinomycetes</taxon>
        <taxon>Kitasatosporales</taxon>
        <taxon>Streptomycetaceae</taxon>
        <taxon>Streptomyces</taxon>
    </lineage>
</organism>
<comment type="caution">
    <text evidence="2">The sequence shown here is derived from an EMBL/GenBank/DDBJ whole genome shotgun (WGS) entry which is preliminary data.</text>
</comment>
<feature type="region of interest" description="Disordered" evidence="1">
    <location>
        <begin position="1"/>
        <end position="45"/>
    </location>
</feature>
<sequence length="45" mass="4934">MEQGSGGVPHTMLLKQPRGSSRPGMLGAHGRQYDVVLSNRRDRSL</sequence>
<evidence type="ECO:0000313" key="2">
    <source>
        <dbReference type="EMBL" id="MBP2363273.1"/>
    </source>
</evidence>
<gene>
    <name evidence="2" type="ORF">JOF59_005673</name>
</gene>
<name>A0ABS4VH79_9ACTN</name>
<protein>
    <submittedName>
        <fullName evidence="2">Uncharacterized protein</fullName>
    </submittedName>
</protein>
<dbReference type="Proteomes" id="UP001519311">
    <property type="component" value="Unassembled WGS sequence"/>
</dbReference>
<keyword evidence="3" id="KW-1185">Reference proteome</keyword>
<proteinExistence type="predicted"/>
<evidence type="ECO:0000313" key="3">
    <source>
        <dbReference type="Proteomes" id="UP001519311"/>
    </source>
</evidence>
<accession>A0ABS4VH79</accession>